<evidence type="ECO:0000256" key="6">
    <source>
        <dbReference type="ARBA" id="ARBA00022989"/>
    </source>
</evidence>
<feature type="transmembrane region" description="Helical" evidence="8">
    <location>
        <begin position="139"/>
        <end position="163"/>
    </location>
</feature>
<dbReference type="GO" id="GO:0055085">
    <property type="term" value="P:transmembrane transport"/>
    <property type="evidence" value="ECO:0007669"/>
    <property type="project" value="InterPro"/>
</dbReference>
<feature type="transmembrane region" description="Helical" evidence="8">
    <location>
        <begin position="64"/>
        <end position="86"/>
    </location>
</feature>
<dbReference type="OrthoDB" id="27542at2"/>
<protein>
    <submittedName>
        <fullName evidence="10">Molybdenum transport system permease protein ModB</fullName>
    </submittedName>
</protein>
<dbReference type="Proteomes" id="UP000270743">
    <property type="component" value="Unassembled WGS sequence"/>
</dbReference>
<comment type="subcellular location">
    <subcellularLocation>
        <location evidence="1">Cell inner membrane</location>
        <topology evidence="1">Multi-pass membrane protein</topology>
    </subcellularLocation>
    <subcellularLocation>
        <location evidence="8">Cell membrane</location>
        <topology evidence="8">Multi-pass membrane protein</topology>
    </subcellularLocation>
</comment>
<keyword evidence="5 8" id="KW-0812">Transmembrane</keyword>
<keyword evidence="6 8" id="KW-1133">Transmembrane helix</keyword>
<feature type="domain" description="ABC transmembrane type-1" evidence="9">
    <location>
        <begin position="356"/>
        <end position="548"/>
    </location>
</feature>
<keyword evidence="7 8" id="KW-0472">Membrane</keyword>
<dbReference type="Pfam" id="PF00528">
    <property type="entry name" value="BPD_transp_1"/>
    <property type="match status" value="2"/>
</dbReference>
<feature type="transmembrane region" description="Helical" evidence="8">
    <location>
        <begin position="246"/>
        <end position="267"/>
    </location>
</feature>
<feature type="transmembrane region" description="Helical" evidence="8">
    <location>
        <begin position="529"/>
        <end position="553"/>
    </location>
</feature>
<comment type="similarity">
    <text evidence="8">Belongs to the binding-protein-dependent transport system permease family.</text>
</comment>
<feature type="transmembrane region" description="Helical" evidence="8">
    <location>
        <begin position="98"/>
        <end position="119"/>
    </location>
</feature>
<evidence type="ECO:0000313" key="11">
    <source>
        <dbReference type="Proteomes" id="UP000270743"/>
    </source>
</evidence>
<dbReference type="InterPro" id="IPR000515">
    <property type="entry name" value="MetI-like"/>
</dbReference>
<evidence type="ECO:0000256" key="4">
    <source>
        <dbReference type="ARBA" id="ARBA00022519"/>
    </source>
</evidence>
<gene>
    <name evidence="10" type="primary">modB_1</name>
    <name evidence="10" type="ORF">PARHAE_01895</name>
</gene>
<dbReference type="Gene3D" id="1.10.3720.10">
    <property type="entry name" value="MetI-like"/>
    <property type="match status" value="2"/>
</dbReference>
<feature type="transmembrane region" description="Helical" evidence="8">
    <location>
        <begin position="196"/>
        <end position="222"/>
    </location>
</feature>
<dbReference type="PANTHER" id="PTHR43357:SF4">
    <property type="entry name" value="INNER MEMBRANE ABC TRANSPORTER PERMEASE PROTEIN YDCV"/>
    <property type="match status" value="1"/>
</dbReference>
<dbReference type="PANTHER" id="PTHR43357">
    <property type="entry name" value="INNER MEMBRANE ABC TRANSPORTER PERMEASE PROTEIN YDCV"/>
    <property type="match status" value="1"/>
</dbReference>
<evidence type="ECO:0000256" key="1">
    <source>
        <dbReference type="ARBA" id="ARBA00004429"/>
    </source>
</evidence>
<keyword evidence="4" id="KW-0997">Cell inner membrane</keyword>
<dbReference type="PROSITE" id="PS50928">
    <property type="entry name" value="ABC_TM1"/>
    <property type="match status" value="2"/>
</dbReference>
<keyword evidence="2 8" id="KW-0813">Transport</keyword>
<dbReference type="EMBL" id="UZWE01000029">
    <property type="protein sequence ID" value="VDS08711.1"/>
    <property type="molecule type" value="Genomic_DNA"/>
</dbReference>
<keyword evidence="11" id="KW-1185">Reference proteome</keyword>
<dbReference type="RefSeq" id="WP_126154370.1">
    <property type="nucleotide sequence ID" value="NZ_UZWE01000029.1"/>
</dbReference>
<name>A0A447IMI8_9RHOB</name>
<feature type="transmembrane region" description="Helical" evidence="8">
    <location>
        <begin position="298"/>
        <end position="321"/>
    </location>
</feature>
<dbReference type="CDD" id="cd06261">
    <property type="entry name" value="TM_PBP2"/>
    <property type="match status" value="2"/>
</dbReference>
<evidence type="ECO:0000313" key="10">
    <source>
        <dbReference type="EMBL" id="VDS08711.1"/>
    </source>
</evidence>
<feature type="transmembrane region" description="Helical" evidence="8">
    <location>
        <begin position="356"/>
        <end position="380"/>
    </location>
</feature>
<dbReference type="GO" id="GO:0005886">
    <property type="term" value="C:plasma membrane"/>
    <property type="evidence" value="ECO:0007669"/>
    <property type="project" value="UniProtKB-SubCell"/>
</dbReference>
<feature type="domain" description="ABC transmembrane type-1" evidence="9">
    <location>
        <begin position="60"/>
        <end position="268"/>
    </location>
</feature>
<dbReference type="AlphaFoldDB" id="A0A447IMI8"/>
<reference evidence="10 11" key="1">
    <citation type="submission" date="2018-12" db="EMBL/GenBank/DDBJ databases">
        <authorList>
            <person name="Criscuolo A."/>
        </authorList>
    </citation>
    <scope>NUCLEOTIDE SEQUENCE [LARGE SCALE GENOMIC DNA]</scope>
    <source>
        <strain evidence="10">ACIP1116241</strain>
    </source>
</reference>
<sequence>MRSDFWRNNVVLLTALFILAPVGLILWQSFLTDAFFSARARTTAETYGFVLGDPGFRDALLNTVILSAGMVLIAVPLGSLLAFLMVRTDMPGRKWIEPAIFLPLFMSPMVLAFGYIVSIGPSGFWSVWWQQLFGGAPFWNVYSMPMLVLVVALTHVPHVYIYVSTALRTVPSDLEEAARVAGGSPLTVAMRVTLPLVWPSIAVSAVLVAFLGFELFGLPYVLGDQDGRLVLATYLYKFNTLLGRPAYQLMAVVVIFIMLVTLPLVMLQRRMLRSAQRYSTIGGKAARAHPIPLGPWKWVALAGVLIWLYAVVLLPLSGVALRSFVTTWGPLVAIRDVLTLDNYHKLADLPLIRRSIVNTLILAFAGGFASLCVYAVIGLASHRSKAKSTKALDFLVLLPRAMPGIVAGLVVFWIFLFVPVLKPWVASLVAMWVAYTLVWLPFGLRLVSNSFGQVGRELEEAAHVAGAGQARVARDVILPLARHGLLAAWLLAFLLYAREYSTGIFLMGQGNEVMGTMLVSLWNGGNIDVASSLAVVNTLVIAGGIALALRFGVRLDA</sequence>
<evidence type="ECO:0000256" key="7">
    <source>
        <dbReference type="ARBA" id="ARBA00023136"/>
    </source>
</evidence>
<evidence type="ECO:0000256" key="3">
    <source>
        <dbReference type="ARBA" id="ARBA00022475"/>
    </source>
</evidence>
<dbReference type="SUPFAM" id="SSF161098">
    <property type="entry name" value="MetI-like"/>
    <property type="match status" value="2"/>
</dbReference>
<feature type="transmembrane region" description="Helical" evidence="8">
    <location>
        <begin position="480"/>
        <end position="497"/>
    </location>
</feature>
<evidence type="ECO:0000256" key="2">
    <source>
        <dbReference type="ARBA" id="ARBA00022448"/>
    </source>
</evidence>
<organism evidence="10 11">
    <name type="scientific">Paracoccus haematequi</name>
    <dbReference type="NCBI Taxonomy" id="2491866"/>
    <lineage>
        <taxon>Bacteria</taxon>
        <taxon>Pseudomonadati</taxon>
        <taxon>Pseudomonadota</taxon>
        <taxon>Alphaproteobacteria</taxon>
        <taxon>Rhodobacterales</taxon>
        <taxon>Paracoccaceae</taxon>
        <taxon>Paracoccus</taxon>
    </lineage>
</organism>
<feature type="transmembrane region" description="Helical" evidence="8">
    <location>
        <begin position="424"/>
        <end position="447"/>
    </location>
</feature>
<evidence type="ECO:0000256" key="8">
    <source>
        <dbReference type="RuleBase" id="RU363032"/>
    </source>
</evidence>
<dbReference type="InterPro" id="IPR035906">
    <property type="entry name" value="MetI-like_sf"/>
</dbReference>
<evidence type="ECO:0000259" key="9">
    <source>
        <dbReference type="PROSITE" id="PS50928"/>
    </source>
</evidence>
<proteinExistence type="inferred from homology"/>
<feature type="transmembrane region" description="Helical" evidence="8">
    <location>
        <begin position="392"/>
        <end position="418"/>
    </location>
</feature>
<evidence type="ECO:0000256" key="5">
    <source>
        <dbReference type="ARBA" id="ARBA00022692"/>
    </source>
</evidence>
<accession>A0A447IMI8</accession>
<keyword evidence="3" id="KW-1003">Cell membrane</keyword>